<dbReference type="InterPro" id="IPR000594">
    <property type="entry name" value="ThiF_NAD_FAD-bd"/>
</dbReference>
<keyword evidence="1" id="KW-0808">Transferase</keyword>
<dbReference type="RefSeq" id="WP_284679557.1">
    <property type="nucleotide sequence ID" value="NZ_CP060096.1"/>
</dbReference>
<dbReference type="GO" id="GO:0005829">
    <property type="term" value="C:cytosol"/>
    <property type="evidence" value="ECO:0007669"/>
    <property type="project" value="TreeGrafter"/>
</dbReference>
<dbReference type="GO" id="GO:0016779">
    <property type="term" value="F:nucleotidyltransferase activity"/>
    <property type="evidence" value="ECO:0007669"/>
    <property type="project" value="TreeGrafter"/>
</dbReference>
<dbReference type="SUPFAM" id="SSF69572">
    <property type="entry name" value="Activating enzymes of the ubiquitin-like proteins"/>
    <property type="match status" value="1"/>
</dbReference>
<keyword evidence="2" id="KW-0547">Nucleotide-binding</keyword>
<evidence type="ECO:0000313" key="5">
    <source>
        <dbReference type="EMBL" id="QSZ26865.1"/>
    </source>
</evidence>
<dbReference type="GO" id="GO:0004792">
    <property type="term" value="F:thiosulfate-cyanide sulfurtransferase activity"/>
    <property type="evidence" value="ECO:0007669"/>
    <property type="project" value="TreeGrafter"/>
</dbReference>
<evidence type="ECO:0000259" key="4">
    <source>
        <dbReference type="Pfam" id="PF00899"/>
    </source>
</evidence>
<dbReference type="Proteomes" id="UP000671913">
    <property type="component" value="Chromosome"/>
</dbReference>
<accession>A0A975AUU0</accession>
<dbReference type="GO" id="GO:0005524">
    <property type="term" value="F:ATP binding"/>
    <property type="evidence" value="ECO:0007669"/>
    <property type="project" value="UniProtKB-KW"/>
</dbReference>
<dbReference type="EMBL" id="CP060096">
    <property type="protein sequence ID" value="QSZ26865.1"/>
    <property type="molecule type" value="Genomic_DNA"/>
</dbReference>
<keyword evidence="3" id="KW-0067">ATP-binding</keyword>
<organism evidence="5 6">
    <name type="scientific">Aceticella autotrophica</name>
    <dbReference type="NCBI Taxonomy" id="2755338"/>
    <lineage>
        <taxon>Bacteria</taxon>
        <taxon>Bacillati</taxon>
        <taxon>Bacillota</taxon>
        <taxon>Clostridia</taxon>
        <taxon>Thermoanaerobacterales</taxon>
        <taxon>Thermoanaerobacteraceae</taxon>
        <taxon>Aceticella</taxon>
    </lineage>
</organism>
<sequence length="262" mass="29049">MIYVDEQILRYSRQIILKDIGLEGQKKLLMSKVLVIGAGGLGSPAIYYLAACGIGTIGIVDFDVVGISNLNRQIIHSTDDLGKYKADSAEEKVKKLNPDVNILKYKTRIMPDNIEDIIKDYDVIIDASDNFPTRYLVNDACFFLDKPLIEAGAIEFEGIVMTIIPGKGPCYRCLYHEEPKNDAVAEPSDSGILGMVAGVIGSIQALEAVKIILNIGRNLSGRVLTFDALNLKFRDINWHKRDTCPLCGKNPTIKNLKYEKKL</sequence>
<dbReference type="GO" id="GO:0008641">
    <property type="term" value="F:ubiquitin-like modifier activating enzyme activity"/>
    <property type="evidence" value="ECO:0007669"/>
    <property type="project" value="InterPro"/>
</dbReference>
<dbReference type="GO" id="GO:0008146">
    <property type="term" value="F:sulfotransferase activity"/>
    <property type="evidence" value="ECO:0007669"/>
    <property type="project" value="TreeGrafter"/>
</dbReference>
<dbReference type="CDD" id="cd00757">
    <property type="entry name" value="ThiF_MoeB_HesA_family"/>
    <property type="match status" value="1"/>
</dbReference>
<dbReference type="PANTHER" id="PTHR10953">
    <property type="entry name" value="UBIQUITIN-ACTIVATING ENZYME E1"/>
    <property type="match status" value="1"/>
</dbReference>
<dbReference type="NCBIfam" id="NF004281">
    <property type="entry name" value="PRK05690.1"/>
    <property type="match status" value="1"/>
</dbReference>
<gene>
    <name evidence="5" type="ORF">ACETAC_08275</name>
</gene>
<name>A0A975AUU0_9THEO</name>
<dbReference type="PANTHER" id="PTHR10953:SF102">
    <property type="entry name" value="ADENYLYLTRANSFERASE AND SULFURTRANSFERASE MOCS3"/>
    <property type="match status" value="1"/>
</dbReference>
<evidence type="ECO:0000313" key="6">
    <source>
        <dbReference type="Proteomes" id="UP000671913"/>
    </source>
</evidence>
<reference evidence="5" key="1">
    <citation type="submission" date="2020-08" db="EMBL/GenBank/DDBJ databases">
        <title>Genomic insights into the carbon and energy metabolism of the first obligate autotrophic acetogenic bacterium Aceticella autotrophica gen. nov., sp. nov.</title>
        <authorList>
            <person name="Toshchakov S.V."/>
            <person name="Elcheninov A.G."/>
            <person name="Kublanov I.V."/>
            <person name="Frolov E.N."/>
            <person name="Lebedinsky A.V."/>
        </authorList>
    </citation>
    <scope>NUCLEOTIDE SEQUENCE</scope>
    <source>
        <strain evidence="5">3443-3Ac</strain>
    </source>
</reference>
<feature type="domain" description="THIF-type NAD/FAD binding fold" evidence="4">
    <location>
        <begin position="11"/>
        <end position="245"/>
    </location>
</feature>
<dbReference type="KEGG" id="aaut:ACETAC_08275"/>
<keyword evidence="6" id="KW-1185">Reference proteome</keyword>
<evidence type="ECO:0000256" key="2">
    <source>
        <dbReference type="ARBA" id="ARBA00022741"/>
    </source>
</evidence>
<dbReference type="InterPro" id="IPR035985">
    <property type="entry name" value="Ubiquitin-activating_enz"/>
</dbReference>
<evidence type="ECO:0000256" key="1">
    <source>
        <dbReference type="ARBA" id="ARBA00022679"/>
    </source>
</evidence>
<proteinExistence type="predicted"/>
<dbReference type="InterPro" id="IPR045886">
    <property type="entry name" value="ThiF/MoeB/HesA"/>
</dbReference>
<protein>
    <submittedName>
        <fullName evidence="5">HesA/MoeB/ThiF family protein</fullName>
    </submittedName>
</protein>
<dbReference type="AlphaFoldDB" id="A0A975AUU0"/>
<dbReference type="Gene3D" id="3.40.50.720">
    <property type="entry name" value="NAD(P)-binding Rossmann-like Domain"/>
    <property type="match status" value="1"/>
</dbReference>
<evidence type="ECO:0000256" key="3">
    <source>
        <dbReference type="ARBA" id="ARBA00022840"/>
    </source>
</evidence>
<dbReference type="Pfam" id="PF00899">
    <property type="entry name" value="ThiF"/>
    <property type="match status" value="1"/>
</dbReference>
<dbReference type="FunFam" id="3.40.50.720:FF:000033">
    <property type="entry name" value="Adenylyltransferase and sulfurtransferase MOCS3"/>
    <property type="match status" value="1"/>
</dbReference>